<name>A0A2A6DXA5_9BACL</name>
<evidence type="ECO:0000256" key="8">
    <source>
        <dbReference type="RuleBase" id="RU361157"/>
    </source>
</evidence>
<dbReference type="PANTHER" id="PTHR30413">
    <property type="entry name" value="INNER MEMBRANE TRANSPORT PERMEASE"/>
    <property type="match status" value="1"/>
</dbReference>
<evidence type="ECO:0000313" key="11">
    <source>
        <dbReference type="Proteomes" id="UP000243688"/>
    </source>
</evidence>
<dbReference type="GO" id="GO:0005886">
    <property type="term" value="C:plasma membrane"/>
    <property type="evidence" value="ECO:0007669"/>
    <property type="project" value="UniProtKB-SubCell"/>
</dbReference>
<feature type="transmembrane region" description="Helical" evidence="8">
    <location>
        <begin position="238"/>
        <end position="255"/>
    </location>
</feature>
<dbReference type="EMBL" id="MOXJ01000042">
    <property type="protein sequence ID" value="PDO09394.1"/>
    <property type="molecule type" value="Genomic_DNA"/>
</dbReference>
<keyword evidence="5 8" id="KW-0812">Transmembrane</keyword>
<dbReference type="GO" id="GO:0015920">
    <property type="term" value="P:lipopolysaccharide transport"/>
    <property type="evidence" value="ECO:0007669"/>
    <property type="project" value="TreeGrafter"/>
</dbReference>
<accession>A0A2A6DXA5</accession>
<reference evidence="10 11" key="1">
    <citation type="submission" date="2016-12" db="EMBL/GenBank/DDBJ databases">
        <title>Candidatus Reconcilibacillus cellulovorans genome.</title>
        <authorList>
            <person name="Kolinko S."/>
            <person name="Wu Y.-W."/>
            <person name="Tachea F."/>
            <person name="Denzel E."/>
            <person name="Hiras J."/>
            <person name="Baecker N."/>
            <person name="Chan L.J."/>
            <person name="Eichorst S.A."/>
            <person name="Frey D."/>
            <person name="Adams P.D."/>
            <person name="Pray T."/>
            <person name="Tanjore D."/>
            <person name="Petzold C.J."/>
            <person name="Gladden J.M."/>
            <person name="Simmons B.A."/>
            <person name="Singer S.W."/>
        </authorList>
    </citation>
    <scope>NUCLEOTIDE SEQUENCE [LARGE SCALE GENOMIC DNA]</scope>
    <source>
        <strain evidence="10">JTherm</strain>
    </source>
</reference>
<dbReference type="GO" id="GO:0140359">
    <property type="term" value="F:ABC-type transporter activity"/>
    <property type="evidence" value="ECO:0007669"/>
    <property type="project" value="InterPro"/>
</dbReference>
<keyword evidence="7 8" id="KW-0472">Membrane</keyword>
<dbReference type="PROSITE" id="PS51012">
    <property type="entry name" value="ABC_TM2"/>
    <property type="match status" value="1"/>
</dbReference>
<sequence>MQNIVNFLKEIWKYRIFLFELSKREFYMRYVGSLLGSVWAFVHPIIQILILWYVFQIGFKSAAVDNFPFILWLASGMIPWFFFSESLQGATNSIIENRHWVKKIVFRISLLPLAKIITALYIHLFFVGLLLLMFLAYGYKPTIYLLQIFYYMLSMIVFVLGLSWATSSLIVFFRDIGQIISMLLQFGFWLTPIFYSLKVVPEKYRIIYMFNPMFYIVEGYRDSLIYHIWFWERGFQTVFYWIMTFVCLTVGGLLFKRLRPHFADLL</sequence>
<dbReference type="AlphaFoldDB" id="A0A2A6DXA5"/>
<feature type="transmembrane region" description="Helical" evidence="8">
    <location>
        <begin position="104"/>
        <end position="137"/>
    </location>
</feature>
<feature type="transmembrane region" description="Helical" evidence="8">
    <location>
        <begin position="67"/>
        <end position="83"/>
    </location>
</feature>
<proteinExistence type="inferred from homology"/>
<dbReference type="Proteomes" id="UP000243688">
    <property type="component" value="Unassembled WGS sequence"/>
</dbReference>
<dbReference type="InterPro" id="IPR047817">
    <property type="entry name" value="ABC2_TM_bact-type"/>
</dbReference>
<evidence type="ECO:0000256" key="1">
    <source>
        <dbReference type="ARBA" id="ARBA00004651"/>
    </source>
</evidence>
<evidence type="ECO:0000259" key="9">
    <source>
        <dbReference type="PROSITE" id="PS51012"/>
    </source>
</evidence>
<comment type="subcellular location">
    <subcellularLocation>
        <location evidence="1 8">Cell membrane</location>
        <topology evidence="1 8">Multi-pass membrane protein</topology>
    </subcellularLocation>
</comment>
<evidence type="ECO:0000313" key="10">
    <source>
        <dbReference type="EMBL" id="PDO09394.1"/>
    </source>
</evidence>
<comment type="caution">
    <text evidence="10">The sequence shown here is derived from an EMBL/GenBank/DDBJ whole genome shotgun (WGS) entry which is preliminary data.</text>
</comment>
<evidence type="ECO:0000256" key="6">
    <source>
        <dbReference type="ARBA" id="ARBA00022989"/>
    </source>
</evidence>
<evidence type="ECO:0000256" key="5">
    <source>
        <dbReference type="ARBA" id="ARBA00022692"/>
    </source>
</evidence>
<feature type="domain" description="ABC transmembrane type-2" evidence="9">
    <location>
        <begin position="35"/>
        <end position="258"/>
    </location>
</feature>
<feature type="transmembrane region" description="Helical" evidence="8">
    <location>
        <begin position="179"/>
        <end position="197"/>
    </location>
</feature>
<dbReference type="InterPro" id="IPR013525">
    <property type="entry name" value="ABC2_TM"/>
</dbReference>
<keyword evidence="3 8" id="KW-0813">Transport</keyword>
<evidence type="ECO:0000256" key="7">
    <source>
        <dbReference type="ARBA" id="ARBA00023136"/>
    </source>
</evidence>
<protein>
    <recommendedName>
        <fullName evidence="8">Transport permease protein</fullName>
    </recommendedName>
</protein>
<comment type="similarity">
    <text evidence="2 8">Belongs to the ABC-2 integral membrane protein family.</text>
</comment>
<keyword evidence="6 8" id="KW-1133">Transmembrane helix</keyword>
<evidence type="ECO:0000256" key="3">
    <source>
        <dbReference type="ARBA" id="ARBA00022448"/>
    </source>
</evidence>
<dbReference type="PANTHER" id="PTHR30413:SF10">
    <property type="entry name" value="CAPSULE POLYSACCHARIDE EXPORT INNER-MEMBRANE PROTEIN CTRC"/>
    <property type="match status" value="1"/>
</dbReference>
<gene>
    <name evidence="10" type="ORF">BLM47_12850</name>
</gene>
<dbReference type="Pfam" id="PF01061">
    <property type="entry name" value="ABC2_membrane"/>
    <property type="match status" value="1"/>
</dbReference>
<keyword evidence="4 8" id="KW-1003">Cell membrane</keyword>
<evidence type="ECO:0000256" key="2">
    <source>
        <dbReference type="ARBA" id="ARBA00007783"/>
    </source>
</evidence>
<evidence type="ECO:0000256" key="4">
    <source>
        <dbReference type="ARBA" id="ARBA00022475"/>
    </source>
</evidence>
<feature type="transmembrane region" description="Helical" evidence="8">
    <location>
        <begin position="149"/>
        <end position="172"/>
    </location>
</feature>
<feature type="transmembrane region" description="Helical" evidence="8">
    <location>
        <begin position="30"/>
        <end position="55"/>
    </location>
</feature>
<organism evidence="10 11">
    <name type="scientific">Candidatus Reconcilbacillus cellulovorans</name>
    <dbReference type="NCBI Taxonomy" id="1906605"/>
    <lineage>
        <taxon>Bacteria</taxon>
        <taxon>Bacillati</taxon>
        <taxon>Bacillota</taxon>
        <taxon>Bacilli</taxon>
        <taxon>Bacillales</taxon>
        <taxon>Paenibacillaceae</taxon>
        <taxon>Candidatus Reconcilbacillus</taxon>
    </lineage>
</organism>